<evidence type="ECO:0000313" key="1">
    <source>
        <dbReference type="EMBL" id="SFQ01094.1"/>
    </source>
</evidence>
<dbReference type="AlphaFoldDB" id="A0A1I5V0N3"/>
<dbReference type="InterPro" id="IPR058595">
    <property type="entry name" value="Avidin-like"/>
</dbReference>
<dbReference type="STRING" id="223786.SAMN05216234_1802"/>
<dbReference type="Proteomes" id="UP000199227">
    <property type="component" value="Unassembled WGS sequence"/>
</dbReference>
<dbReference type="RefSeq" id="WP_218147964.1">
    <property type="nucleotide sequence ID" value="NZ_CP136592.1"/>
</dbReference>
<organism evidence="1 2">
    <name type="scientific">Hydrogenimonas thermophila</name>
    <dbReference type="NCBI Taxonomy" id="223786"/>
    <lineage>
        <taxon>Bacteria</taxon>
        <taxon>Pseudomonadati</taxon>
        <taxon>Campylobacterota</taxon>
        <taxon>Epsilonproteobacteria</taxon>
        <taxon>Campylobacterales</taxon>
        <taxon>Hydrogenimonadaceae</taxon>
        <taxon>Hydrogenimonas</taxon>
    </lineage>
</organism>
<name>A0A1I5V0N3_9BACT</name>
<keyword evidence="2" id="KW-1185">Reference proteome</keyword>
<sequence length="113" mass="12850">MINLDKKTFKALSNSENGEVNNDTVFYYSQKENIISADYNGGEIIKGNLIGKQLENGEFDFVYHHINKDGQLKIGKCLSTAILQKNGKIKLFERWQWLSDDMSSGTSELIEID</sequence>
<evidence type="ECO:0000313" key="2">
    <source>
        <dbReference type="Proteomes" id="UP000199227"/>
    </source>
</evidence>
<accession>A0A1I5V0N3</accession>
<proteinExistence type="predicted"/>
<evidence type="ECO:0008006" key="3">
    <source>
        <dbReference type="Google" id="ProtNLM"/>
    </source>
</evidence>
<dbReference type="Pfam" id="PF26421">
    <property type="entry name" value="Avidin_like"/>
    <property type="match status" value="1"/>
</dbReference>
<dbReference type="EMBL" id="FOXB01000080">
    <property type="protein sequence ID" value="SFQ01094.1"/>
    <property type="molecule type" value="Genomic_DNA"/>
</dbReference>
<gene>
    <name evidence="1" type="ORF">SAMN05216234_1802</name>
</gene>
<protein>
    <recommendedName>
        <fullName evidence="3">N-acetylglutamate synthase</fullName>
    </recommendedName>
</protein>
<reference evidence="1 2" key="1">
    <citation type="submission" date="2016-10" db="EMBL/GenBank/DDBJ databases">
        <authorList>
            <person name="de Groot N.N."/>
        </authorList>
    </citation>
    <scope>NUCLEOTIDE SEQUENCE [LARGE SCALE GENOMIC DNA]</scope>
    <source>
        <strain evidence="1 2">EP1-55-1</strain>
    </source>
</reference>